<evidence type="ECO:0000256" key="1">
    <source>
        <dbReference type="ARBA" id="ARBA00001668"/>
    </source>
</evidence>
<evidence type="ECO:0000256" key="5">
    <source>
        <dbReference type="ARBA" id="ARBA00023125"/>
    </source>
</evidence>
<evidence type="ECO:0000256" key="2">
    <source>
        <dbReference type="ARBA" id="ARBA00009409"/>
    </source>
</evidence>
<keyword evidence="9" id="KW-0326">Glycosidase</keyword>
<keyword evidence="5" id="KW-0238">DNA-binding</keyword>
<dbReference type="GO" id="GO:0008534">
    <property type="term" value="F:oxidized purine nucleobase lesion DNA N-glycosylase activity"/>
    <property type="evidence" value="ECO:0007669"/>
    <property type="project" value="UniProtKB-EC"/>
</dbReference>
<dbReference type="PROSITE" id="PS51068">
    <property type="entry name" value="FPG_CAT"/>
    <property type="match status" value="1"/>
</dbReference>
<dbReference type="AlphaFoldDB" id="G3AU29"/>
<keyword evidence="3" id="KW-0227">DNA damage</keyword>
<dbReference type="SMART" id="SM01232">
    <property type="entry name" value="H2TH"/>
    <property type="match status" value="1"/>
</dbReference>
<dbReference type="Pfam" id="PF01149">
    <property type="entry name" value="Fapy_DNA_glyco"/>
    <property type="match status" value="1"/>
</dbReference>
<dbReference type="Pfam" id="PF06831">
    <property type="entry name" value="H2TH"/>
    <property type="match status" value="1"/>
</dbReference>
<dbReference type="OMA" id="EKFPEHW"/>
<organism evidence="12">
    <name type="scientific">Spathaspora passalidarum (strain NRRL Y-27907 / 11-Y1)</name>
    <dbReference type="NCBI Taxonomy" id="619300"/>
    <lineage>
        <taxon>Eukaryota</taxon>
        <taxon>Fungi</taxon>
        <taxon>Dikarya</taxon>
        <taxon>Ascomycota</taxon>
        <taxon>Saccharomycotina</taxon>
        <taxon>Pichiomycetes</taxon>
        <taxon>Debaryomycetaceae</taxon>
        <taxon>Spathaspora</taxon>
    </lineage>
</organism>
<dbReference type="OrthoDB" id="444592at2759"/>
<dbReference type="InterPro" id="IPR015886">
    <property type="entry name" value="H2TH_FPG"/>
</dbReference>
<dbReference type="InParanoid" id="G3AU29"/>
<keyword evidence="4" id="KW-0378">Hydrolase</keyword>
<keyword evidence="12" id="KW-1185">Reference proteome</keyword>
<evidence type="ECO:0000313" key="12">
    <source>
        <dbReference type="Proteomes" id="UP000000709"/>
    </source>
</evidence>
<evidence type="ECO:0000256" key="4">
    <source>
        <dbReference type="ARBA" id="ARBA00022801"/>
    </source>
</evidence>
<dbReference type="STRING" id="619300.G3AU29"/>
<dbReference type="GO" id="GO:0003906">
    <property type="term" value="F:DNA-(apurinic or apyrimidinic site) endonuclease activity"/>
    <property type="evidence" value="ECO:0007669"/>
    <property type="project" value="InterPro"/>
</dbReference>
<dbReference type="eggNOG" id="ENOG502QVDB">
    <property type="taxonomic scope" value="Eukaryota"/>
</dbReference>
<dbReference type="SUPFAM" id="SSF81624">
    <property type="entry name" value="N-terminal domain of MutM-like DNA repair proteins"/>
    <property type="match status" value="1"/>
</dbReference>
<keyword evidence="7" id="KW-0456">Lyase</keyword>
<keyword evidence="6" id="KW-0234">DNA repair</keyword>
<dbReference type="HOGENOM" id="CLU_038423_0_3_1"/>
<dbReference type="GeneID" id="18872104"/>
<dbReference type="SMART" id="SM00898">
    <property type="entry name" value="Fapy_DNA_glyco"/>
    <property type="match status" value="1"/>
</dbReference>
<dbReference type="InterPro" id="IPR012319">
    <property type="entry name" value="FPG_cat"/>
</dbReference>
<dbReference type="KEGG" id="spaa:SPAPADRAFT_57196"/>
<evidence type="ECO:0000256" key="9">
    <source>
        <dbReference type="ARBA" id="ARBA00023295"/>
    </source>
</evidence>
<dbReference type="Gene3D" id="1.10.8.50">
    <property type="match status" value="1"/>
</dbReference>
<evidence type="ECO:0000256" key="6">
    <source>
        <dbReference type="ARBA" id="ARBA00023204"/>
    </source>
</evidence>
<dbReference type="GO" id="GO:0005634">
    <property type="term" value="C:nucleus"/>
    <property type="evidence" value="ECO:0007669"/>
    <property type="project" value="TreeGrafter"/>
</dbReference>
<dbReference type="Gene3D" id="3.20.190.10">
    <property type="entry name" value="MutM-like, N-terminal"/>
    <property type="match status" value="1"/>
</dbReference>
<feature type="domain" description="Formamidopyrimidine-DNA glycosylase catalytic" evidence="10">
    <location>
        <begin position="2"/>
        <end position="163"/>
    </location>
</feature>
<dbReference type="FunFam" id="1.10.8.50:FF:000009">
    <property type="entry name" value="Formamidopyrimidine-DNA glycosylase"/>
    <property type="match status" value="1"/>
</dbReference>
<protein>
    <recommendedName>
        <fullName evidence="10">Formamidopyrimidine-DNA glycosylase catalytic domain-containing protein</fullName>
    </recommendedName>
</protein>
<dbReference type="InterPro" id="IPR035937">
    <property type="entry name" value="FPG_N"/>
</dbReference>
<dbReference type="InterPro" id="IPR010979">
    <property type="entry name" value="Ribosomal_uS13-like_H2TH"/>
</dbReference>
<dbReference type="PANTHER" id="PTHR22993:SF9">
    <property type="entry name" value="FORMAMIDOPYRIMIDINE-DNA GLYCOSYLASE"/>
    <property type="match status" value="1"/>
</dbReference>
<comment type="catalytic activity">
    <reaction evidence="1">
        <text>Hydrolysis of DNA containing ring-opened 7-methylguanine residues, releasing 2,6-diamino-4-hydroxy-5-(N-methyl)formamidopyrimidine.</text>
        <dbReference type="EC" id="3.2.2.23"/>
    </reaction>
</comment>
<keyword evidence="8" id="KW-0511">Multifunctional enzyme</keyword>
<accession>G3AU29</accession>
<sequence>MPEVAEVAHVCAQLRRNILGHRIKSVLASNDPLIFPFLKLSTDPDKELSTFQNALTGCSVSSIGRHGKYFWMRLQPRDKSSLVLLMHFGMTGMVKLRNINSHLIFMENGGDKKRLDKLKQTEKEPSVADEEVTWPPKFTKFEMTFEDGDNQVEFAFVDPRRLARIRLLTGDSIQNDLDLLNHPPLDVLGPDYSKPRELLKQEQFTMGDPDPDNHGRPRLTLAEFNKLILTKKKPIKSLLLDQNCFAGVGNWVADEILFNARIHPAEVISNKIDNVTTIHPVIERLYENLVYVCETAVKVEGNVDHFPKHWLMLHRWGKSRKKEKPKTNDGYLLDYVTVGGRTSCYSPELQKMLKQDSKIKATTDKQKFPQGSSKECYIWSLGNI</sequence>
<evidence type="ECO:0000256" key="8">
    <source>
        <dbReference type="ARBA" id="ARBA00023268"/>
    </source>
</evidence>
<comment type="similarity">
    <text evidence="2">Belongs to the FPG family.</text>
</comment>
<gene>
    <name evidence="11" type="ORF">SPAPADRAFT_57196</name>
</gene>
<dbReference type="GO" id="GO:0003684">
    <property type="term" value="F:damaged DNA binding"/>
    <property type="evidence" value="ECO:0007669"/>
    <property type="project" value="InterPro"/>
</dbReference>
<dbReference type="GO" id="GO:0008270">
    <property type="term" value="F:zinc ion binding"/>
    <property type="evidence" value="ECO:0007669"/>
    <property type="project" value="InterPro"/>
</dbReference>
<evidence type="ECO:0000313" key="11">
    <source>
        <dbReference type="EMBL" id="EGW30405.1"/>
    </source>
</evidence>
<evidence type="ECO:0000256" key="3">
    <source>
        <dbReference type="ARBA" id="ARBA00022763"/>
    </source>
</evidence>
<dbReference type="EMBL" id="GL996505">
    <property type="protein sequence ID" value="EGW30405.1"/>
    <property type="molecule type" value="Genomic_DNA"/>
</dbReference>
<dbReference type="GO" id="GO:0016829">
    <property type="term" value="F:lyase activity"/>
    <property type="evidence" value="ECO:0007669"/>
    <property type="project" value="UniProtKB-KW"/>
</dbReference>
<dbReference type="PANTHER" id="PTHR22993">
    <property type="entry name" value="FORMAMIDOPYRIMIDINE-DNA GLYCOSYLASE"/>
    <property type="match status" value="1"/>
</dbReference>
<dbReference type="Proteomes" id="UP000000709">
    <property type="component" value="Unassembled WGS sequence"/>
</dbReference>
<dbReference type="CDD" id="cd08972">
    <property type="entry name" value="PF_Nei_N"/>
    <property type="match status" value="1"/>
</dbReference>
<proteinExistence type="inferred from homology"/>
<dbReference type="GO" id="GO:0006284">
    <property type="term" value="P:base-excision repair"/>
    <property type="evidence" value="ECO:0007669"/>
    <property type="project" value="InterPro"/>
</dbReference>
<reference evidence="11 12" key="1">
    <citation type="journal article" date="2011" name="Proc. Natl. Acad. Sci. U.S.A.">
        <title>Comparative genomics of xylose-fermenting fungi for enhanced biofuel production.</title>
        <authorList>
            <person name="Wohlbach D.J."/>
            <person name="Kuo A."/>
            <person name="Sato T.K."/>
            <person name="Potts K.M."/>
            <person name="Salamov A.A."/>
            <person name="LaButti K.M."/>
            <person name="Sun H."/>
            <person name="Clum A."/>
            <person name="Pangilinan J.L."/>
            <person name="Lindquist E.A."/>
            <person name="Lucas S."/>
            <person name="Lapidus A."/>
            <person name="Jin M."/>
            <person name="Gunawan C."/>
            <person name="Balan V."/>
            <person name="Dale B.E."/>
            <person name="Jeffries T.W."/>
            <person name="Zinkel R."/>
            <person name="Barry K.W."/>
            <person name="Grigoriev I.V."/>
            <person name="Gasch A.P."/>
        </authorList>
    </citation>
    <scope>NUCLEOTIDE SEQUENCE [LARGE SCALE GENOMIC DNA]</scope>
    <source>
        <strain evidence="12">NRRL Y-27907 / 11-Y1</strain>
    </source>
</reference>
<evidence type="ECO:0000259" key="10">
    <source>
        <dbReference type="PROSITE" id="PS51068"/>
    </source>
</evidence>
<evidence type="ECO:0000256" key="7">
    <source>
        <dbReference type="ARBA" id="ARBA00023239"/>
    </source>
</evidence>
<dbReference type="RefSeq" id="XP_007377376.1">
    <property type="nucleotide sequence ID" value="XM_007377314.1"/>
</dbReference>
<dbReference type="SUPFAM" id="SSF46946">
    <property type="entry name" value="S13-like H2TH domain"/>
    <property type="match status" value="1"/>
</dbReference>
<name>G3AU29_SPAPN</name>